<dbReference type="Proteomes" id="UP000828251">
    <property type="component" value="Unassembled WGS sequence"/>
</dbReference>
<proteinExistence type="predicted"/>
<evidence type="ECO:0000313" key="1">
    <source>
        <dbReference type="EMBL" id="KAH1129186.1"/>
    </source>
</evidence>
<dbReference type="EMBL" id="JAIQCV010000001">
    <property type="protein sequence ID" value="KAH1129186.1"/>
    <property type="molecule type" value="Genomic_DNA"/>
</dbReference>
<reference evidence="1 2" key="1">
    <citation type="journal article" date="2021" name="Plant Biotechnol. J.">
        <title>Multi-omics assisted identification of the key and species-specific regulatory components of drought-tolerant mechanisms in Gossypium stocksii.</title>
        <authorList>
            <person name="Yu D."/>
            <person name="Ke L."/>
            <person name="Zhang D."/>
            <person name="Wu Y."/>
            <person name="Sun Y."/>
            <person name="Mei J."/>
            <person name="Sun J."/>
            <person name="Sun Y."/>
        </authorList>
    </citation>
    <scope>NUCLEOTIDE SEQUENCE [LARGE SCALE GENOMIC DNA]</scope>
    <source>
        <strain evidence="2">cv. E1</strain>
        <tissue evidence="1">Leaf</tissue>
    </source>
</reference>
<dbReference type="AlphaFoldDB" id="A0A9D3WIL3"/>
<keyword evidence="2" id="KW-1185">Reference proteome</keyword>
<evidence type="ECO:0000313" key="2">
    <source>
        <dbReference type="Proteomes" id="UP000828251"/>
    </source>
</evidence>
<comment type="caution">
    <text evidence="1">The sequence shown here is derived from an EMBL/GenBank/DDBJ whole genome shotgun (WGS) entry which is preliminary data.</text>
</comment>
<organism evidence="1 2">
    <name type="scientific">Gossypium stocksii</name>
    <dbReference type="NCBI Taxonomy" id="47602"/>
    <lineage>
        <taxon>Eukaryota</taxon>
        <taxon>Viridiplantae</taxon>
        <taxon>Streptophyta</taxon>
        <taxon>Embryophyta</taxon>
        <taxon>Tracheophyta</taxon>
        <taxon>Spermatophyta</taxon>
        <taxon>Magnoliopsida</taxon>
        <taxon>eudicotyledons</taxon>
        <taxon>Gunneridae</taxon>
        <taxon>Pentapetalae</taxon>
        <taxon>rosids</taxon>
        <taxon>malvids</taxon>
        <taxon>Malvales</taxon>
        <taxon>Malvaceae</taxon>
        <taxon>Malvoideae</taxon>
        <taxon>Gossypium</taxon>
    </lineage>
</organism>
<accession>A0A9D3WIL3</accession>
<protein>
    <submittedName>
        <fullName evidence="1">Uncharacterized protein</fullName>
    </submittedName>
</protein>
<sequence>MFFSDVCGKSVAKNMIFSGVCGKITTKEVATREAEVAVREAEQSRKYDTLLLQLQNMMKMFQQSQNPPS</sequence>
<gene>
    <name evidence="1" type="ORF">J1N35_000564</name>
</gene>
<name>A0A9D3WIL3_9ROSI</name>